<dbReference type="GO" id="GO:0004564">
    <property type="term" value="F:beta-fructofuranosidase activity"/>
    <property type="evidence" value="ECO:0007669"/>
    <property type="project" value="UniProtKB-EC"/>
</dbReference>
<sequence>MQENQANNTPPTTADIVQEQPVTRTPDRLFWKPPEGWVGDVMPFNNGDRIELFYLQDWRDGAPGFHPIFHVTTSNLTDYTYHGEVIPFSEIGKQDLAIGTGSAIQVGDMYHFFYTGHNWMFPDEDKPKEAVMHAVSKDLKSWTKIPEDTFYAPEGYERHDFRDPFVIFNEEKQEYWMLVSARKEGVAGGVLALFTSKDLSHWEVGEPLKVEDTDKYFMLECADLFKMGDTWYMVFSEFSDMGATHYRMSKSLDGPWIKPEQDMFDGKGFYAAKTGAIGDRRYLFGWVPTRQNEKDYMKWDWAGNMAVHQIVQHPDGTLSVKAPDEVETLFSKETAIRQKLVLGEASGESENMTINAQGGMSGIVFDQLPATAKITGTVTFDSDVSYTGFVVGVGEEAERAYGIRLEPSERRLRYDAAPGKELRSLKPDLQVPAVLEAGKPYTFTIIIENDACSFYINGVSLTARIYKMPGHSWGWYSGGGTTTLEQLKLFLPES</sequence>
<feature type="domain" description="Glycosyl hydrolase family 32 N-terminal" evidence="6">
    <location>
        <begin position="33"/>
        <end position="313"/>
    </location>
</feature>
<dbReference type="InterPro" id="IPR023296">
    <property type="entry name" value="Glyco_hydro_beta-prop_sf"/>
</dbReference>
<reference evidence="7" key="1">
    <citation type="submission" date="2021-03" db="EMBL/GenBank/DDBJ databases">
        <title>Antimicrobial resistance genes in bacteria isolated from Japanese honey, and their potential for conferring macrolide and lincosamide resistance in the American foulbrood pathogen Paenibacillus larvae.</title>
        <authorList>
            <person name="Okamoto M."/>
            <person name="Kumagai M."/>
            <person name="Kanamori H."/>
            <person name="Takamatsu D."/>
        </authorList>
    </citation>
    <scope>NUCLEOTIDE SEQUENCE</scope>
    <source>
        <strain evidence="7">J41TS4</strain>
    </source>
</reference>
<protein>
    <recommendedName>
        <fullName evidence="2">beta-fructofuranosidase</fullName>
        <ecNumber evidence="2">3.2.1.26</ecNumber>
    </recommendedName>
</protein>
<keyword evidence="3" id="KW-0378">Hydrolase</keyword>
<evidence type="ECO:0000256" key="5">
    <source>
        <dbReference type="SAM" id="MobiDB-lite"/>
    </source>
</evidence>
<dbReference type="InterPro" id="IPR001362">
    <property type="entry name" value="Glyco_hydro_32"/>
</dbReference>
<feature type="region of interest" description="Disordered" evidence="5">
    <location>
        <begin position="1"/>
        <end position="20"/>
    </location>
</feature>
<comment type="caution">
    <text evidence="7">The sequence shown here is derived from an EMBL/GenBank/DDBJ whole genome shotgun (WGS) entry which is preliminary data.</text>
</comment>
<dbReference type="Pfam" id="PF00251">
    <property type="entry name" value="Glyco_hydro_32N"/>
    <property type="match status" value="1"/>
</dbReference>
<evidence type="ECO:0000256" key="3">
    <source>
        <dbReference type="ARBA" id="ARBA00022801"/>
    </source>
</evidence>
<dbReference type="EC" id="3.2.1.26" evidence="2"/>
<dbReference type="SUPFAM" id="SSF75005">
    <property type="entry name" value="Arabinanase/levansucrase/invertase"/>
    <property type="match status" value="1"/>
</dbReference>
<proteinExistence type="inferred from homology"/>
<comment type="similarity">
    <text evidence="1">Belongs to the glycosyl hydrolase 32 family.</text>
</comment>
<feature type="compositionally biased region" description="Polar residues" evidence="5">
    <location>
        <begin position="1"/>
        <end position="12"/>
    </location>
</feature>
<dbReference type="PANTHER" id="PTHR43101:SF1">
    <property type="entry name" value="BETA-FRUCTOSIDASE"/>
    <property type="match status" value="1"/>
</dbReference>
<keyword evidence="8" id="KW-1185">Reference proteome</keyword>
<evidence type="ECO:0000313" key="8">
    <source>
        <dbReference type="Proteomes" id="UP000678895"/>
    </source>
</evidence>
<evidence type="ECO:0000313" key="7">
    <source>
        <dbReference type="EMBL" id="GIO40737.1"/>
    </source>
</evidence>
<gene>
    <name evidence="7" type="ORF">J41TS4_04950</name>
</gene>
<organism evidence="7 8">
    <name type="scientific">Paenibacillus apis</name>
    <dbReference type="NCBI Taxonomy" id="1792174"/>
    <lineage>
        <taxon>Bacteria</taxon>
        <taxon>Bacillati</taxon>
        <taxon>Bacillota</taxon>
        <taxon>Bacilli</taxon>
        <taxon>Bacillales</taxon>
        <taxon>Paenibacillaceae</taxon>
        <taxon>Paenibacillus</taxon>
    </lineage>
</organism>
<dbReference type="EMBL" id="BORS01000001">
    <property type="protein sequence ID" value="GIO40737.1"/>
    <property type="molecule type" value="Genomic_DNA"/>
</dbReference>
<evidence type="ECO:0000256" key="2">
    <source>
        <dbReference type="ARBA" id="ARBA00012758"/>
    </source>
</evidence>
<dbReference type="Proteomes" id="UP000678895">
    <property type="component" value="Unassembled WGS sequence"/>
</dbReference>
<evidence type="ECO:0000256" key="1">
    <source>
        <dbReference type="ARBA" id="ARBA00009902"/>
    </source>
</evidence>
<dbReference type="PANTHER" id="PTHR43101">
    <property type="entry name" value="BETA-FRUCTOSIDASE"/>
    <property type="match status" value="1"/>
</dbReference>
<dbReference type="GO" id="GO:0005975">
    <property type="term" value="P:carbohydrate metabolic process"/>
    <property type="evidence" value="ECO:0007669"/>
    <property type="project" value="InterPro"/>
</dbReference>
<dbReference type="InterPro" id="IPR013148">
    <property type="entry name" value="Glyco_hydro_32_N"/>
</dbReference>
<dbReference type="CDD" id="cd08995">
    <property type="entry name" value="GH32_EcAec43-like"/>
    <property type="match status" value="1"/>
</dbReference>
<dbReference type="Gene3D" id="2.115.10.20">
    <property type="entry name" value="Glycosyl hydrolase domain, family 43"/>
    <property type="match status" value="1"/>
</dbReference>
<accession>A0A920CL76</accession>
<keyword evidence="4" id="KW-0326">Glycosidase</keyword>
<dbReference type="SMART" id="SM00640">
    <property type="entry name" value="Glyco_32"/>
    <property type="match status" value="1"/>
</dbReference>
<evidence type="ECO:0000256" key="4">
    <source>
        <dbReference type="ARBA" id="ARBA00023295"/>
    </source>
</evidence>
<dbReference type="AlphaFoldDB" id="A0A920CL76"/>
<evidence type="ECO:0000259" key="6">
    <source>
        <dbReference type="Pfam" id="PF00251"/>
    </source>
</evidence>
<dbReference type="InterPro" id="IPR051214">
    <property type="entry name" value="GH32_Enzymes"/>
</dbReference>
<name>A0A920CL76_9BACL</name>